<dbReference type="InParanoid" id="A7SY27"/>
<evidence type="ECO:0000256" key="8">
    <source>
        <dbReference type="SAM" id="Phobius"/>
    </source>
</evidence>
<keyword evidence="11" id="KW-1185">Reference proteome</keyword>
<dbReference type="GO" id="GO:0005886">
    <property type="term" value="C:plasma membrane"/>
    <property type="evidence" value="ECO:0000318"/>
    <property type="project" value="GO_Central"/>
</dbReference>
<feature type="transmembrane region" description="Helical" evidence="8">
    <location>
        <begin position="70"/>
        <end position="91"/>
    </location>
</feature>
<feature type="transmembrane region" description="Helical" evidence="8">
    <location>
        <begin position="103"/>
        <end position="121"/>
    </location>
</feature>
<dbReference type="EMBL" id="DS469905">
    <property type="protein sequence ID" value="EDO31388.1"/>
    <property type="molecule type" value="Genomic_DNA"/>
</dbReference>
<dbReference type="GO" id="GO:0022841">
    <property type="term" value="F:potassium ion leak channel activity"/>
    <property type="evidence" value="ECO:0000318"/>
    <property type="project" value="GO_Central"/>
</dbReference>
<organism evidence="10 11">
    <name type="scientific">Nematostella vectensis</name>
    <name type="common">Starlet sea anemone</name>
    <dbReference type="NCBI Taxonomy" id="45351"/>
    <lineage>
        <taxon>Eukaryota</taxon>
        <taxon>Metazoa</taxon>
        <taxon>Cnidaria</taxon>
        <taxon>Anthozoa</taxon>
        <taxon>Hexacorallia</taxon>
        <taxon>Actiniaria</taxon>
        <taxon>Edwardsiidae</taxon>
        <taxon>Nematostella</taxon>
    </lineage>
</organism>
<evidence type="ECO:0000256" key="6">
    <source>
        <dbReference type="ARBA" id="ARBA00023136"/>
    </source>
</evidence>
<dbReference type="PANTHER" id="PTHR11003">
    <property type="entry name" value="POTASSIUM CHANNEL, SUBFAMILY K"/>
    <property type="match status" value="1"/>
</dbReference>
<keyword evidence="4 8" id="KW-1133">Transmembrane helix</keyword>
<proteinExistence type="predicted"/>
<keyword evidence="3 8" id="KW-0812">Transmembrane</keyword>
<comment type="subcellular location">
    <subcellularLocation>
        <location evidence="1">Membrane</location>
        <topology evidence="1">Multi-pass membrane protein</topology>
    </subcellularLocation>
</comment>
<dbReference type="HOGENOM" id="CLU_022504_2_0_1"/>
<dbReference type="OMA" id="RPNDEAQ"/>
<evidence type="ECO:0000256" key="7">
    <source>
        <dbReference type="ARBA" id="ARBA00023303"/>
    </source>
</evidence>
<feature type="domain" description="Potassium channel" evidence="9">
    <location>
        <begin position="88"/>
        <end position="128"/>
    </location>
</feature>
<evidence type="ECO:0000256" key="3">
    <source>
        <dbReference type="ARBA" id="ARBA00022692"/>
    </source>
</evidence>
<evidence type="ECO:0000259" key="9">
    <source>
        <dbReference type="Pfam" id="PF07885"/>
    </source>
</evidence>
<keyword evidence="5" id="KW-0406">Ion transport</keyword>
<dbReference type="PhylomeDB" id="A7SY27"/>
<sequence>MVQTGYGDTTPKRALTQLVFLLFCMLGLPIMMLTLKSAGEIIAAGLKYVIIFTEKHVFKKNDINARKLKLKTLILSMVISPFEIGIMAIVQSYIDEWTLIESVYAWMVTLTTIGFGDYVPCLRLGKAMEARYSEYGSITTSILMAVALFPTLFLLSLVACSLSCVIDAFEVLKPSVNLVDSCKSCCGKIKSKVTGNPDQTDHTISDNTVNS</sequence>
<feature type="transmembrane region" description="Helical" evidence="8">
    <location>
        <begin position="41"/>
        <end position="58"/>
    </location>
</feature>
<dbReference type="InterPro" id="IPR013099">
    <property type="entry name" value="K_chnl_dom"/>
</dbReference>
<reference evidence="10 11" key="1">
    <citation type="journal article" date="2007" name="Science">
        <title>Sea anemone genome reveals ancestral eumetazoan gene repertoire and genomic organization.</title>
        <authorList>
            <person name="Putnam N.H."/>
            <person name="Srivastava M."/>
            <person name="Hellsten U."/>
            <person name="Dirks B."/>
            <person name="Chapman J."/>
            <person name="Salamov A."/>
            <person name="Terry A."/>
            <person name="Shapiro H."/>
            <person name="Lindquist E."/>
            <person name="Kapitonov V.V."/>
            <person name="Jurka J."/>
            <person name="Genikhovich G."/>
            <person name="Grigoriev I.V."/>
            <person name="Lucas S.M."/>
            <person name="Steele R.E."/>
            <person name="Finnerty J.R."/>
            <person name="Technau U."/>
            <person name="Martindale M.Q."/>
            <person name="Rokhsar D.S."/>
        </authorList>
    </citation>
    <scope>NUCLEOTIDE SEQUENCE [LARGE SCALE GENOMIC DNA]</scope>
    <source>
        <strain evidence="11">CH2 X CH6</strain>
    </source>
</reference>
<name>A7SY27_NEMVE</name>
<dbReference type="eggNOG" id="KOG1418">
    <property type="taxonomic scope" value="Eukaryota"/>
</dbReference>
<dbReference type="InterPro" id="IPR003280">
    <property type="entry name" value="2pore_dom_K_chnl"/>
</dbReference>
<evidence type="ECO:0000256" key="1">
    <source>
        <dbReference type="ARBA" id="ARBA00004141"/>
    </source>
</evidence>
<dbReference type="Pfam" id="PF07885">
    <property type="entry name" value="Ion_trans_2"/>
    <property type="match status" value="1"/>
</dbReference>
<dbReference type="PANTHER" id="PTHR11003:SF345">
    <property type="entry name" value="TWIK FAMILY OF POTASSIUM CHANNELS PROTEIN 18"/>
    <property type="match status" value="1"/>
</dbReference>
<feature type="transmembrane region" description="Helical" evidence="8">
    <location>
        <begin position="142"/>
        <end position="169"/>
    </location>
</feature>
<dbReference type="Proteomes" id="UP000001593">
    <property type="component" value="Unassembled WGS sequence"/>
</dbReference>
<keyword evidence="6 8" id="KW-0472">Membrane</keyword>
<dbReference type="AlphaFoldDB" id="A7SY27"/>
<dbReference type="GO" id="GO:0071805">
    <property type="term" value="P:potassium ion transmembrane transport"/>
    <property type="evidence" value="ECO:0000318"/>
    <property type="project" value="GO_Central"/>
</dbReference>
<evidence type="ECO:0000313" key="11">
    <source>
        <dbReference type="Proteomes" id="UP000001593"/>
    </source>
</evidence>
<evidence type="ECO:0000313" key="10">
    <source>
        <dbReference type="EMBL" id="EDO31388.1"/>
    </source>
</evidence>
<protein>
    <recommendedName>
        <fullName evidence="9">Potassium channel domain-containing protein</fullName>
    </recommendedName>
</protein>
<dbReference type="SUPFAM" id="SSF81324">
    <property type="entry name" value="Voltage-gated potassium channels"/>
    <property type="match status" value="2"/>
</dbReference>
<dbReference type="GO" id="GO:0015271">
    <property type="term" value="F:outward rectifier potassium channel activity"/>
    <property type="evidence" value="ECO:0000318"/>
    <property type="project" value="GO_Central"/>
</dbReference>
<keyword evidence="2" id="KW-0813">Transport</keyword>
<accession>A7SY27</accession>
<dbReference type="Gene3D" id="1.10.287.70">
    <property type="match status" value="1"/>
</dbReference>
<evidence type="ECO:0000256" key="2">
    <source>
        <dbReference type="ARBA" id="ARBA00022448"/>
    </source>
</evidence>
<gene>
    <name evidence="10" type="ORF">NEMVEDRAFT_v1g219329</name>
</gene>
<keyword evidence="7" id="KW-0407">Ion channel</keyword>
<evidence type="ECO:0000256" key="4">
    <source>
        <dbReference type="ARBA" id="ARBA00022989"/>
    </source>
</evidence>
<evidence type="ECO:0000256" key="5">
    <source>
        <dbReference type="ARBA" id="ARBA00023065"/>
    </source>
</evidence>